<dbReference type="InterPro" id="IPR006913">
    <property type="entry name" value="CENP-V/GFA"/>
</dbReference>
<proteinExistence type="inferred from homology"/>
<dbReference type="AlphaFoldDB" id="A0A072P5V5"/>
<dbReference type="RefSeq" id="XP_013258074.1">
    <property type="nucleotide sequence ID" value="XM_013402620.1"/>
</dbReference>
<dbReference type="PROSITE" id="PS51891">
    <property type="entry name" value="CENP_V_GFA"/>
    <property type="match status" value="1"/>
</dbReference>
<dbReference type="EMBL" id="AMGV01000007">
    <property type="protein sequence ID" value="KEF55484.1"/>
    <property type="molecule type" value="Genomic_DNA"/>
</dbReference>
<dbReference type="InterPro" id="IPR011057">
    <property type="entry name" value="Mss4-like_sf"/>
</dbReference>
<dbReference type="SUPFAM" id="SSF51316">
    <property type="entry name" value="Mss4-like"/>
    <property type="match status" value="1"/>
</dbReference>
<evidence type="ECO:0000256" key="2">
    <source>
        <dbReference type="ARBA" id="ARBA00022723"/>
    </source>
</evidence>
<dbReference type="GO" id="GO:0046872">
    <property type="term" value="F:metal ion binding"/>
    <property type="evidence" value="ECO:0007669"/>
    <property type="project" value="UniProtKB-KW"/>
</dbReference>
<sequence length="108" mass="11770">MDTVKGSCLCSAITFSVQGAPENVMQCFCTHCAKNAGAPYQYVAKFKTEQVQVSDPQDARKTYVLNDTMSGSDKHKVFCGVCGCTLWTIPMRHGGTHYVVRTALIDNG</sequence>
<keyword evidence="7" id="KW-1185">Reference proteome</keyword>
<feature type="domain" description="CENP-V/GFA" evidence="5">
    <location>
        <begin position="4"/>
        <end position="108"/>
    </location>
</feature>
<name>A0A072P5V5_9EURO</name>
<dbReference type="HOGENOM" id="CLU_055491_3_2_1"/>
<keyword evidence="3" id="KW-0862">Zinc</keyword>
<evidence type="ECO:0000256" key="3">
    <source>
        <dbReference type="ARBA" id="ARBA00022833"/>
    </source>
</evidence>
<protein>
    <recommendedName>
        <fullName evidence="5">CENP-V/GFA domain-containing protein</fullName>
    </recommendedName>
</protein>
<evidence type="ECO:0000256" key="4">
    <source>
        <dbReference type="ARBA" id="ARBA00023239"/>
    </source>
</evidence>
<evidence type="ECO:0000313" key="6">
    <source>
        <dbReference type="EMBL" id="KEF55484.1"/>
    </source>
</evidence>
<gene>
    <name evidence="6" type="ORF">A1O9_08234</name>
</gene>
<dbReference type="OrthoDB" id="406544at2759"/>
<dbReference type="Pfam" id="PF04828">
    <property type="entry name" value="GFA"/>
    <property type="match status" value="1"/>
</dbReference>
<dbReference type="Gene3D" id="3.90.1590.10">
    <property type="entry name" value="glutathione-dependent formaldehyde- activating enzyme (gfa)"/>
    <property type="match status" value="1"/>
</dbReference>
<dbReference type="PANTHER" id="PTHR33337:SF30">
    <property type="entry name" value="DUF636 DOMAIN PROTEIN (AFU_ORTHOLOGUE AFUA_1G03180)"/>
    <property type="match status" value="1"/>
</dbReference>
<comment type="similarity">
    <text evidence="1">Belongs to the Gfa family.</text>
</comment>
<accession>A0A072P5V5</accession>
<comment type="caution">
    <text evidence="6">The sequence shown here is derived from an EMBL/GenBank/DDBJ whole genome shotgun (WGS) entry which is preliminary data.</text>
</comment>
<dbReference type="GeneID" id="25283147"/>
<reference evidence="6 7" key="1">
    <citation type="submission" date="2013-03" db="EMBL/GenBank/DDBJ databases">
        <title>The Genome Sequence of Exophiala aquamarina CBS 119918.</title>
        <authorList>
            <consortium name="The Broad Institute Genomics Platform"/>
            <person name="Cuomo C."/>
            <person name="de Hoog S."/>
            <person name="Gorbushina A."/>
            <person name="Walker B."/>
            <person name="Young S.K."/>
            <person name="Zeng Q."/>
            <person name="Gargeya S."/>
            <person name="Fitzgerald M."/>
            <person name="Haas B."/>
            <person name="Abouelleil A."/>
            <person name="Allen A.W."/>
            <person name="Alvarado L."/>
            <person name="Arachchi H.M."/>
            <person name="Berlin A.M."/>
            <person name="Chapman S.B."/>
            <person name="Gainer-Dewar J."/>
            <person name="Goldberg J."/>
            <person name="Griggs A."/>
            <person name="Gujja S."/>
            <person name="Hansen M."/>
            <person name="Howarth C."/>
            <person name="Imamovic A."/>
            <person name="Ireland A."/>
            <person name="Larimer J."/>
            <person name="McCowan C."/>
            <person name="Murphy C."/>
            <person name="Pearson M."/>
            <person name="Poon T.W."/>
            <person name="Priest M."/>
            <person name="Roberts A."/>
            <person name="Saif S."/>
            <person name="Shea T."/>
            <person name="Sisk P."/>
            <person name="Sykes S."/>
            <person name="Wortman J."/>
            <person name="Nusbaum C."/>
            <person name="Birren B."/>
        </authorList>
    </citation>
    <scope>NUCLEOTIDE SEQUENCE [LARGE SCALE GENOMIC DNA]</scope>
    <source>
        <strain evidence="6 7">CBS 119918</strain>
    </source>
</reference>
<dbReference type="GO" id="GO:0016846">
    <property type="term" value="F:carbon-sulfur lyase activity"/>
    <property type="evidence" value="ECO:0007669"/>
    <property type="project" value="InterPro"/>
</dbReference>
<dbReference type="VEuPathDB" id="FungiDB:A1O9_08234"/>
<evidence type="ECO:0000259" key="5">
    <source>
        <dbReference type="PROSITE" id="PS51891"/>
    </source>
</evidence>
<organism evidence="6 7">
    <name type="scientific">Exophiala aquamarina CBS 119918</name>
    <dbReference type="NCBI Taxonomy" id="1182545"/>
    <lineage>
        <taxon>Eukaryota</taxon>
        <taxon>Fungi</taxon>
        <taxon>Dikarya</taxon>
        <taxon>Ascomycota</taxon>
        <taxon>Pezizomycotina</taxon>
        <taxon>Eurotiomycetes</taxon>
        <taxon>Chaetothyriomycetidae</taxon>
        <taxon>Chaetothyriales</taxon>
        <taxon>Herpotrichiellaceae</taxon>
        <taxon>Exophiala</taxon>
    </lineage>
</organism>
<keyword evidence="2" id="KW-0479">Metal-binding</keyword>
<dbReference type="Proteomes" id="UP000027920">
    <property type="component" value="Unassembled WGS sequence"/>
</dbReference>
<dbReference type="PANTHER" id="PTHR33337">
    <property type="entry name" value="GFA DOMAIN-CONTAINING PROTEIN"/>
    <property type="match status" value="1"/>
</dbReference>
<keyword evidence="4" id="KW-0456">Lyase</keyword>
<evidence type="ECO:0000313" key="7">
    <source>
        <dbReference type="Proteomes" id="UP000027920"/>
    </source>
</evidence>
<evidence type="ECO:0000256" key="1">
    <source>
        <dbReference type="ARBA" id="ARBA00005495"/>
    </source>
</evidence>